<protein>
    <submittedName>
        <fullName evidence="2">Uncharacterized protein</fullName>
    </submittedName>
</protein>
<sequence length="224" mass="25084">MLHLGKFLSVMRTAIISTVQFLPQATEDDAKEKPSEEKHTPIVETPKEEPGWPSFGQLIIDLSKLGLEALGGLFLYYVPSRFRLNGARKGLTPLKDTLRMPEDEAGQPPLVQRQSAPIPLSETRQVHTPTASDKYSDMKPPKIKSSSLKDPIKLSSFRDISVSTKHWFSKRQEYAEFYGSGAQLWSGWGGQSIFNSNHSPTRPNAGRYDTGKLACHHNFHLLIP</sequence>
<gene>
    <name evidence="2" type="ORF">TIFTF001_046506</name>
</gene>
<feature type="compositionally biased region" description="Basic and acidic residues" evidence="1">
    <location>
        <begin position="28"/>
        <end position="49"/>
    </location>
</feature>
<dbReference type="Proteomes" id="UP001187192">
    <property type="component" value="Unassembled WGS sequence"/>
</dbReference>
<name>A0AA87ZRI2_FICCA</name>
<dbReference type="EMBL" id="BTGU01004727">
    <property type="protein sequence ID" value="GMN31351.1"/>
    <property type="molecule type" value="Genomic_DNA"/>
</dbReference>
<evidence type="ECO:0000313" key="2">
    <source>
        <dbReference type="EMBL" id="GMN31351.1"/>
    </source>
</evidence>
<evidence type="ECO:0000313" key="3">
    <source>
        <dbReference type="Proteomes" id="UP001187192"/>
    </source>
</evidence>
<comment type="caution">
    <text evidence="2">The sequence shown here is derived from an EMBL/GenBank/DDBJ whole genome shotgun (WGS) entry which is preliminary data.</text>
</comment>
<reference evidence="2" key="1">
    <citation type="submission" date="2023-07" db="EMBL/GenBank/DDBJ databases">
        <title>draft genome sequence of fig (Ficus carica).</title>
        <authorList>
            <person name="Takahashi T."/>
            <person name="Nishimura K."/>
        </authorList>
    </citation>
    <scope>NUCLEOTIDE SEQUENCE</scope>
</reference>
<feature type="region of interest" description="Disordered" evidence="1">
    <location>
        <begin position="98"/>
        <end position="147"/>
    </location>
</feature>
<feature type="region of interest" description="Disordered" evidence="1">
    <location>
        <begin position="26"/>
        <end position="49"/>
    </location>
</feature>
<proteinExistence type="predicted"/>
<dbReference type="AlphaFoldDB" id="A0AA87ZRI2"/>
<organism evidence="2 3">
    <name type="scientific">Ficus carica</name>
    <name type="common">Common fig</name>
    <dbReference type="NCBI Taxonomy" id="3494"/>
    <lineage>
        <taxon>Eukaryota</taxon>
        <taxon>Viridiplantae</taxon>
        <taxon>Streptophyta</taxon>
        <taxon>Embryophyta</taxon>
        <taxon>Tracheophyta</taxon>
        <taxon>Spermatophyta</taxon>
        <taxon>Magnoliopsida</taxon>
        <taxon>eudicotyledons</taxon>
        <taxon>Gunneridae</taxon>
        <taxon>Pentapetalae</taxon>
        <taxon>rosids</taxon>
        <taxon>fabids</taxon>
        <taxon>Rosales</taxon>
        <taxon>Moraceae</taxon>
        <taxon>Ficeae</taxon>
        <taxon>Ficus</taxon>
    </lineage>
</organism>
<accession>A0AA87ZRI2</accession>
<evidence type="ECO:0000256" key="1">
    <source>
        <dbReference type="SAM" id="MobiDB-lite"/>
    </source>
</evidence>
<feature type="compositionally biased region" description="Polar residues" evidence="1">
    <location>
        <begin position="122"/>
        <end position="133"/>
    </location>
</feature>
<keyword evidence="3" id="KW-1185">Reference proteome</keyword>